<dbReference type="RefSeq" id="WP_085619698.1">
    <property type="nucleotide sequence ID" value="NZ_CAXBPE010000002.1"/>
</dbReference>
<name>A0A1Y2L9B9_9PROT</name>
<feature type="region of interest" description="Disordered" evidence="1">
    <location>
        <begin position="1"/>
        <end position="113"/>
    </location>
</feature>
<organism evidence="2 3">
    <name type="scientific">Thalassospira alkalitolerans</name>
    <dbReference type="NCBI Taxonomy" id="1293890"/>
    <lineage>
        <taxon>Bacteria</taxon>
        <taxon>Pseudomonadati</taxon>
        <taxon>Pseudomonadota</taxon>
        <taxon>Alphaproteobacteria</taxon>
        <taxon>Rhodospirillales</taxon>
        <taxon>Thalassospiraceae</taxon>
        <taxon>Thalassospira</taxon>
    </lineage>
</organism>
<gene>
    <name evidence="2" type="ORF">TALK_13680</name>
</gene>
<evidence type="ECO:0000256" key="1">
    <source>
        <dbReference type="SAM" id="MobiDB-lite"/>
    </source>
</evidence>
<sequence>MVSVTSTSELLPPIPVRPASPVSSRANQAAQEQKQSVEQVANSTRISDEEVARVQQVAETGRNERQLENRQSSLTLENSHADDAANSYGANGQSTGTIANSANGRGSLVDFYI</sequence>
<keyword evidence="3" id="KW-1185">Reference proteome</keyword>
<feature type="compositionally biased region" description="Polar residues" evidence="1">
    <location>
        <begin position="88"/>
        <end position="104"/>
    </location>
</feature>
<feature type="compositionally biased region" description="Polar residues" evidence="1">
    <location>
        <begin position="69"/>
        <end position="78"/>
    </location>
</feature>
<dbReference type="EMBL" id="JFKB01000009">
    <property type="protein sequence ID" value="OSQ47068.1"/>
    <property type="molecule type" value="Genomic_DNA"/>
</dbReference>
<evidence type="ECO:0000313" key="2">
    <source>
        <dbReference type="EMBL" id="OSQ47068.1"/>
    </source>
</evidence>
<evidence type="ECO:0000313" key="3">
    <source>
        <dbReference type="Proteomes" id="UP000193396"/>
    </source>
</evidence>
<dbReference type="OrthoDB" id="7366138at2"/>
<protein>
    <submittedName>
        <fullName evidence="2">Uncharacterized protein</fullName>
    </submittedName>
</protein>
<reference evidence="2 3" key="1">
    <citation type="submission" date="2014-03" db="EMBL/GenBank/DDBJ databases">
        <title>The draft genome sequence of Thalassospira alkalitolerans JCM 18968.</title>
        <authorList>
            <person name="Lai Q."/>
            <person name="Shao Z."/>
        </authorList>
    </citation>
    <scope>NUCLEOTIDE SEQUENCE [LARGE SCALE GENOMIC DNA]</scope>
    <source>
        <strain evidence="2 3">JCM 18968</strain>
    </source>
</reference>
<proteinExistence type="predicted"/>
<accession>A0A1Y2L9B9</accession>
<dbReference type="AlphaFoldDB" id="A0A1Y2L9B9"/>
<feature type="compositionally biased region" description="Polar residues" evidence="1">
    <location>
        <begin position="21"/>
        <end position="45"/>
    </location>
</feature>
<dbReference type="Proteomes" id="UP000193396">
    <property type="component" value="Unassembled WGS sequence"/>
</dbReference>
<comment type="caution">
    <text evidence="2">The sequence shown here is derived from an EMBL/GenBank/DDBJ whole genome shotgun (WGS) entry which is preliminary data.</text>
</comment>